<protein>
    <submittedName>
        <fullName evidence="12">Mitochondrial carrier protein family protein</fullName>
    </submittedName>
</protein>
<evidence type="ECO:0000256" key="1">
    <source>
        <dbReference type="ARBA" id="ARBA00004448"/>
    </source>
</evidence>
<keyword evidence="9 10" id="KW-0472">Membrane</keyword>
<evidence type="ECO:0000256" key="8">
    <source>
        <dbReference type="ARBA" id="ARBA00023128"/>
    </source>
</evidence>
<comment type="similarity">
    <text evidence="2 11">Belongs to the mitochondrial carrier (TC 2.A.29) family.</text>
</comment>
<keyword evidence="3 11" id="KW-0813">Transport</keyword>
<dbReference type="EMBL" id="JAHBMH010000073">
    <property type="protein sequence ID" value="KAK1933169.1"/>
    <property type="molecule type" value="Genomic_DNA"/>
</dbReference>
<organism evidence="12 13">
    <name type="scientific">Babesia divergens</name>
    <dbReference type="NCBI Taxonomy" id="32595"/>
    <lineage>
        <taxon>Eukaryota</taxon>
        <taxon>Sar</taxon>
        <taxon>Alveolata</taxon>
        <taxon>Apicomplexa</taxon>
        <taxon>Aconoidasida</taxon>
        <taxon>Piroplasmida</taxon>
        <taxon>Babesiidae</taxon>
        <taxon>Babesia</taxon>
    </lineage>
</organism>
<dbReference type="InterPro" id="IPR050391">
    <property type="entry name" value="Mito_Metabolite_Transporter"/>
</dbReference>
<evidence type="ECO:0000313" key="13">
    <source>
        <dbReference type="Proteomes" id="UP001195914"/>
    </source>
</evidence>
<evidence type="ECO:0000256" key="10">
    <source>
        <dbReference type="PROSITE-ProRule" id="PRU00282"/>
    </source>
</evidence>
<dbReference type="Proteomes" id="UP001195914">
    <property type="component" value="Unassembled WGS sequence"/>
</dbReference>
<keyword evidence="6" id="KW-0999">Mitochondrion inner membrane</keyword>
<dbReference type="InterPro" id="IPR018108">
    <property type="entry name" value="MCP_transmembrane"/>
</dbReference>
<evidence type="ECO:0000256" key="5">
    <source>
        <dbReference type="ARBA" id="ARBA00022737"/>
    </source>
</evidence>
<keyword evidence="7" id="KW-1133">Transmembrane helix</keyword>
<proteinExistence type="inferred from homology"/>
<reference evidence="12" key="2">
    <citation type="submission" date="2021-05" db="EMBL/GenBank/DDBJ databases">
        <authorList>
            <person name="Pain A."/>
        </authorList>
    </citation>
    <scope>NUCLEOTIDE SEQUENCE</scope>
    <source>
        <strain evidence="12">1802A</strain>
    </source>
</reference>
<evidence type="ECO:0000256" key="9">
    <source>
        <dbReference type="ARBA" id="ARBA00023136"/>
    </source>
</evidence>
<dbReference type="InterPro" id="IPR002067">
    <property type="entry name" value="MCP"/>
</dbReference>
<dbReference type="PROSITE" id="PS50920">
    <property type="entry name" value="SOLCAR"/>
    <property type="match status" value="3"/>
</dbReference>
<dbReference type="AlphaFoldDB" id="A0AAD9G781"/>
<reference evidence="12" key="1">
    <citation type="journal article" date="2014" name="Nucleic Acids Res.">
        <title>The evolutionary dynamics of variant antigen genes in Babesia reveal a history of genomic innovation underlying host-parasite interaction.</title>
        <authorList>
            <person name="Jackson A.P."/>
            <person name="Otto T.D."/>
            <person name="Darby A."/>
            <person name="Ramaprasad A."/>
            <person name="Xia D."/>
            <person name="Echaide I.E."/>
            <person name="Farber M."/>
            <person name="Gahlot S."/>
            <person name="Gamble J."/>
            <person name="Gupta D."/>
            <person name="Gupta Y."/>
            <person name="Jackson L."/>
            <person name="Malandrin L."/>
            <person name="Malas T.B."/>
            <person name="Moussa E."/>
            <person name="Nair M."/>
            <person name="Reid A.J."/>
            <person name="Sanders M."/>
            <person name="Sharma J."/>
            <person name="Tracey A."/>
            <person name="Quail M.A."/>
            <person name="Weir W."/>
            <person name="Wastling J.M."/>
            <person name="Hall N."/>
            <person name="Willadsen P."/>
            <person name="Lingelbach K."/>
            <person name="Shiels B."/>
            <person name="Tait A."/>
            <person name="Berriman M."/>
            <person name="Allred D.R."/>
            <person name="Pain A."/>
        </authorList>
    </citation>
    <scope>NUCLEOTIDE SEQUENCE</scope>
    <source>
        <strain evidence="12">1802A</strain>
    </source>
</reference>
<dbReference type="GO" id="GO:0055085">
    <property type="term" value="P:transmembrane transport"/>
    <property type="evidence" value="ECO:0007669"/>
    <property type="project" value="InterPro"/>
</dbReference>
<feature type="repeat" description="Solcar" evidence="10">
    <location>
        <begin position="114"/>
        <end position="205"/>
    </location>
</feature>
<dbReference type="InterPro" id="IPR023395">
    <property type="entry name" value="MCP_dom_sf"/>
</dbReference>
<evidence type="ECO:0000256" key="6">
    <source>
        <dbReference type="ARBA" id="ARBA00022792"/>
    </source>
</evidence>
<dbReference type="GO" id="GO:0005743">
    <property type="term" value="C:mitochondrial inner membrane"/>
    <property type="evidence" value="ECO:0007669"/>
    <property type="project" value="UniProtKB-SubCell"/>
</dbReference>
<feature type="repeat" description="Solcar" evidence="10">
    <location>
        <begin position="212"/>
        <end position="299"/>
    </location>
</feature>
<evidence type="ECO:0000313" key="12">
    <source>
        <dbReference type="EMBL" id="KAK1933169.1"/>
    </source>
</evidence>
<name>A0AAD9G781_BABDI</name>
<evidence type="ECO:0000256" key="4">
    <source>
        <dbReference type="ARBA" id="ARBA00022692"/>
    </source>
</evidence>
<dbReference type="PRINTS" id="PR00784">
    <property type="entry name" value="MTUNCOUPLING"/>
</dbReference>
<gene>
    <name evidence="12" type="ORF">X943_002502</name>
</gene>
<evidence type="ECO:0000256" key="7">
    <source>
        <dbReference type="ARBA" id="ARBA00022989"/>
    </source>
</evidence>
<dbReference type="SUPFAM" id="SSF103506">
    <property type="entry name" value="Mitochondrial carrier"/>
    <property type="match status" value="1"/>
</dbReference>
<keyword evidence="5" id="KW-0677">Repeat</keyword>
<keyword evidence="4 10" id="KW-0812">Transmembrane</keyword>
<feature type="repeat" description="Solcar" evidence="10">
    <location>
        <begin position="17"/>
        <end position="104"/>
    </location>
</feature>
<evidence type="ECO:0000256" key="2">
    <source>
        <dbReference type="ARBA" id="ARBA00006375"/>
    </source>
</evidence>
<comment type="caution">
    <text evidence="12">The sequence shown here is derived from an EMBL/GenBank/DDBJ whole genome shotgun (WGS) entry which is preliminary data.</text>
</comment>
<keyword evidence="13" id="KW-1185">Reference proteome</keyword>
<dbReference type="FunFam" id="1.50.40.10:FF:000009">
    <property type="entry name" value="Mitochondrial 2-oxoglutarate/malate carrier protein"/>
    <property type="match status" value="1"/>
</dbReference>
<evidence type="ECO:0000256" key="3">
    <source>
        <dbReference type="ARBA" id="ARBA00022448"/>
    </source>
</evidence>
<sequence>MDCSSLEFLPPAVRPIVKPCLPFIIGGTSGCVATMCIQPIDMVKVRIQLAAAAGQIQPSPIALFRHMVKTEGIRKMYKGLDAACMRQLLYTTTRLGLFRTLGDSLKQQQGIQTLPFYQKCLAGLFAGAVGAFIGNPADLALVRMQSDHSLPLDQRKNYGGIFSTIVRISREEGVTSLWKGASPTIIRAMALNVSMLSTYDQSKELLKPYIGNTWAVAIISSGLSALFATATSLPFDYVKTCLQKQNNGVPQYSGVRDCFVRSYREGGIRRFYGSYGAYYMRVAPHIVITLIVREYLESLLMRQP</sequence>
<dbReference type="Pfam" id="PF00153">
    <property type="entry name" value="Mito_carr"/>
    <property type="match status" value="3"/>
</dbReference>
<keyword evidence="8" id="KW-0496">Mitochondrion</keyword>
<accession>A0AAD9G781</accession>
<dbReference type="PANTHER" id="PTHR45618">
    <property type="entry name" value="MITOCHONDRIAL DICARBOXYLATE CARRIER-RELATED"/>
    <property type="match status" value="1"/>
</dbReference>
<comment type="subcellular location">
    <subcellularLocation>
        <location evidence="1">Mitochondrion inner membrane</location>
        <topology evidence="1">Multi-pass membrane protein</topology>
    </subcellularLocation>
</comment>
<evidence type="ECO:0000256" key="11">
    <source>
        <dbReference type="RuleBase" id="RU000488"/>
    </source>
</evidence>
<dbReference type="Gene3D" id="1.50.40.10">
    <property type="entry name" value="Mitochondrial carrier domain"/>
    <property type="match status" value="1"/>
</dbReference>